<evidence type="ECO:0000256" key="2">
    <source>
        <dbReference type="SAM" id="Phobius"/>
    </source>
</evidence>
<dbReference type="GO" id="GO:0042765">
    <property type="term" value="C:GPI-anchor transamidase complex"/>
    <property type="evidence" value="ECO:0007669"/>
    <property type="project" value="InterPro"/>
</dbReference>
<evidence type="ECO:0000313" key="3">
    <source>
        <dbReference type="EMBL" id="KAF8565577.1"/>
    </source>
</evidence>
<keyword evidence="2" id="KW-0812">Transmembrane</keyword>
<reference evidence="3 4" key="1">
    <citation type="submission" date="2019-07" db="EMBL/GenBank/DDBJ databases">
        <title>Annotation for the trematode Paragonimus westermani.</title>
        <authorList>
            <person name="Choi Y.-J."/>
        </authorList>
    </citation>
    <scope>NUCLEOTIDE SEQUENCE [LARGE SCALE GENOMIC DNA]</scope>
    <source>
        <strain evidence="3">180907_Pwestermani</strain>
    </source>
</reference>
<dbReference type="PANTHER" id="PTHR13304">
    <property type="entry name" value="GLYCOSYLPHOSPHATIDYLINOSITOL ANCHOR ATTACHMENT 1 PROTEIN"/>
    <property type="match status" value="1"/>
</dbReference>
<accession>A0A8T0DFP9</accession>
<evidence type="ECO:0008006" key="5">
    <source>
        <dbReference type="Google" id="ProtNLM"/>
    </source>
</evidence>
<dbReference type="Proteomes" id="UP000699462">
    <property type="component" value="Unassembled WGS sequence"/>
</dbReference>
<proteinExistence type="predicted"/>
<name>A0A8T0DFP9_9TREM</name>
<feature type="transmembrane region" description="Helical" evidence="2">
    <location>
        <begin position="647"/>
        <end position="671"/>
    </location>
</feature>
<sequence length="736" mass="82387">MGSRIGEKLHDLLTNFSTPIGLSLFYIGLVWFVLLSQDELNHGTYLSENALLVGQVVEKFDDSHSLARYEEDLSALFATNDIVSVRRWLASELNTIGLEVYEQNFTFTHPLLHPLDLVAGTNLYTIMRSPSGGRTEALLLTVPLRTECSDTASPCLNASVSLILSLLKSFRQQIYWAKDIIVVFPESDYIGMLAWLEAYHGSVIPEHLSWSEIEGRSGAIQAGLNLELSRLNIESLDISSEGINGLLANLDLVNTIVRLSHKHSIEPCVSGQASISALVSFPSFLLSNGIAISEKYLFETPLQYYHFARNAVQARMQNVMGLLQAVWTQASGSPAGLHGLLINYQIPAVTLRGPSRSFKTTRDSRQSTNVGKLVEGVLRSLNNLQERLHQSFWYYLLPNPLRYISIGVYMPPVLLLIGSLLIKIIGFWWITDDALNAEPMKTRTGKIRDEEDQPVESLNSSPTQLLRSDSDQTVRKRNRSDKVDKNEHTRNPLSPKKILQPVDDRFPPTLGRLAIWIIVSFLAGLSLHVSPSLILALYTHPAAEVVQLALGVQPLISDFYAVGLSIWFGLLIFLVPVSIRLLQWLLIAPVQTKQPWCATIILLGWTLFLACTSCLNVSASLLMSLFVVPVLLLFVHKSRQPRWFSNLFGLCWLIVSPPVLLAVSCLAQIYYFDPIPTTHLIDIHDRLTELWACATRVPMQLLLEADLFGCWTWPAITAGFTSLWLLTWSNLYVECN</sequence>
<feature type="compositionally biased region" description="Basic and acidic residues" evidence="1">
    <location>
        <begin position="468"/>
        <end position="490"/>
    </location>
</feature>
<organism evidence="3 4">
    <name type="scientific">Paragonimus westermani</name>
    <dbReference type="NCBI Taxonomy" id="34504"/>
    <lineage>
        <taxon>Eukaryota</taxon>
        <taxon>Metazoa</taxon>
        <taxon>Spiralia</taxon>
        <taxon>Lophotrochozoa</taxon>
        <taxon>Platyhelminthes</taxon>
        <taxon>Trematoda</taxon>
        <taxon>Digenea</taxon>
        <taxon>Plagiorchiida</taxon>
        <taxon>Troglotremata</taxon>
        <taxon>Troglotrematidae</taxon>
        <taxon>Paragonimus</taxon>
    </lineage>
</organism>
<evidence type="ECO:0000313" key="4">
    <source>
        <dbReference type="Proteomes" id="UP000699462"/>
    </source>
</evidence>
<dbReference type="Pfam" id="PF04114">
    <property type="entry name" value="Gaa1"/>
    <property type="match status" value="1"/>
</dbReference>
<protein>
    <recommendedName>
        <fullName evidence="5">Glycosylphosphatidylinositol transamidase</fullName>
    </recommendedName>
</protein>
<feature type="compositionally biased region" description="Polar residues" evidence="1">
    <location>
        <begin position="456"/>
        <end position="467"/>
    </location>
</feature>
<dbReference type="GO" id="GO:0016255">
    <property type="term" value="P:attachment of GPI anchor to protein"/>
    <property type="evidence" value="ECO:0007669"/>
    <property type="project" value="TreeGrafter"/>
</dbReference>
<feature type="transmembrane region" description="Helical" evidence="2">
    <location>
        <begin position="617"/>
        <end position="635"/>
    </location>
</feature>
<keyword evidence="2" id="KW-1133">Transmembrane helix</keyword>
<feature type="transmembrane region" description="Helical" evidence="2">
    <location>
        <begin position="12"/>
        <end position="34"/>
    </location>
</feature>
<dbReference type="EMBL" id="JTDF01006488">
    <property type="protein sequence ID" value="KAF8565577.1"/>
    <property type="molecule type" value="Genomic_DNA"/>
</dbReference>
<dbReference type="OrthoDB" id="445301at2759"/>
<gene>
    <name evidence="3" type="ORF">P879_06436</name>
</gene>
<dbReference type="PIRSF" id="PIRSF036762">
    <property type="entry name" value="GAA1"/>
    <property type="match status" value="1"/>
</dbReference>
<feature type="transmembrane region" description="Helical" evidence="2">
    <location>
        <begin position="513"/>
        <end position="539"/>
    </location>
</feature>
<feature type="region of interest" description="Disordered" evidence="1">
    <location>
        <begin position="444"/>
        <end position="500"/>
    </location>
</feature>
<comment type="caution">
    <text evidence="3">The sequence shown here is derived from an EMBL/GenBank/DDBJ whole genome shotgun (WGS) entry which is preliminary data.</text>
</comment>
<dbReference type="PANTHER" id="PTHR13304:SF0">
    <property type="entry name" value="GLYCOSYLPHOSPHATIDYLINOSITOL ANCHOR ATTACHMENT 1 PROTEIN"/>
    <property type="match status" value="1"/>
</dbReference>
<keyword evidence="2" id="KW-0472">Membrane</keyword>
<dbReference type="InterPro" id="IPR007246">
    <property type="entry name" value="Gaa1"/>
</dbReference>
<feature type="transmembrane region" description="Helical" evidence="2">
    <location>
        <begin position="594"/>
        <end position="611"/>
    </location>
</feature>
<feature type="transmembrane region" description="Helical" evidence="2">
    <location>
        <begin position="409"/>
        <end position="431"/>
    </location>
</feature>
<dbReference type="AlphaFoldDB" id="A0A8T0DFP9"/>
<evidence type="ECO:0000256" key="1">
    <source>
        <dbReference type="SAM" id="MobiDB-lite"/>
    </source>
</evidence>
<keyword evidence="4" id="KW-1185">Reference proteome</keyword>
<feature type="transmembrane region" description="Helical" evidence="2">
    <location>
        <begin position="559"/>
        <end position="582"/>
    </location>
</feature>
<feature type="transmembrane region" description="Helical" evidence="2">
    <location>
        <begin position="711"/>
        <end position="733"/>
    </location>
</feature>